<dbReference type="GO" id="GO:0031848">
    <property type="term" value="P:protection from non-homologous end joining at telomere"/>
    <property type="evidence" value="ECO:0007669"/>
    <property type="project" value="TreeGrafter"/>
</dbReference>
<dbReference type="Ensembl" id="ENSMALT00000011307.1">
    <property type="protein sequence ID" value="ENSMALP00000011068.1"/>
    <property type="gene ID" value="ENSMALG00000007872.1"/>
</dbReference>
<comment type="similarity">
    <text evidence="1 10">Belongs to the RAP1 family.</text>
</comment>
<keyword evidence="7 10" id="KW-0804">Transcription</keyword>
<evidence type="ECO:0000259" key="12">
    <source>
        <dbReference type="Pfam" id="PF11626"/>
    </source>
</evidence>
<organism evidence="14 15">
    <name type="scientific">Monopterus albus</name>
    <name type="common">Swamp eel</name>
    <dbReference type="NCBI Taxonomy" id="43700"/>
    <lineage>
        <taxon>Eukaryota</taxon>
        <taxon>Metazoa</taxon>
        <taxon>Chordata</taxon>
        <taxon>Craniata</taxon>
        <taxon>Vertebrata</taxon>
        <taxon>Euteleostomi</taxon>
        <taxon>Actinopterygii</taxon>
        <taxon>Neopterygii</taxon>
        <taxon>Teleostei</taxon>
        <taxon>Neoteleostei</taxon>
        <taxon>Acanthomorphata</taxon>
        <taxon>Anabantaria</taxon>
        <taxon>Synbranchiformes</taxon>
        <taxon>Synbranchidae</taxon>
        <taxon>Monopterus</taxon>
    </lineage>
</organism>
<dbReference type="CDD" id="cd11655">
    <property type="entry name" value="rap1_myb-like"/>
    <property type="match status" value="1"/>
</dbReference>
<keyword evidence="8 10" id="KW-0539">Nucleus</keyword>
<evidence type="ECO:0000256" key="10">
    <source>
        <dbReference type="RuleBase" id="RU367107"/>
    </source>
</evidence>
<evidence type="ECO:0000256" key="4">
    <source>
        <dbReference type="ARBA" id="ARBA00022895"/>
    </source>
</evidence>
<evidence type="ECO:0000256" key="7">
    <source>
        <dbReference type="ARBA" id="ARBA00023163"/>
    </source>
</evidence>
<evidence type="ECO:0000256" key="1">
    <source>
        <dbReference type="ARBA" id="ARBA00010467"/>
    </source>
</evidence>
<evidence type="ECO:0000259" key="13">
    <source>
        <dbReference type="Pfam" id="PF16589"/>
    </source>
</evidence>
<dbReference type="SUPFAM" id="SSF46689">
    <property type="entry name" value="Homeodomain-like"/>
    <property type="match status" value="1"/>
</dbReference>
<dbReference type="GO" id="GO:0042162">
    <property type="term" value="F:telomeric DNA binding"/>
    <property type="evidence" value="ECO:0007669"/>
    <property type="project" value="TreeGrafter"/>
</dbReference>
<dbReference type="AlphaFoldDB" id="A0A3Q3IZ61"/>
<keyword evidence="15" id="KW-1185">Reference proteome</keyword>
<evidence type="ECO:0000259" key="11">
    <source>
        <dbReference type="Pfam" id="PF08914"/>
    </source>
</evidence>
<name>A0A3Q3IZ61_MONAL</name>
<reference evidence="14" key="1">
    <citation type="submission" date="2025-08" db="UniProtKB">
        <authorList>
            <consortium name="Ensembl"/>
        </authorList>
    </citation>
    <scope>IDENTIFICATION</scope>
</reference>
<evidence type="ECO:0000313" key="15">
    <source>
        <dbReference type="Proteomes" id="UP000261600"/>
    </source>
</evidence>
<proteinExistence type="inferred from homology"/>
<evidence type="ECO:0000256" key="6">
    <source>
        <dbReference type="ARBA" id="ARBA00023159"/>
    </source>
</evidence>
<dbReference type="GO" id="GO:0010833">
    <property type="term" value="P:telomere maintenance via telomere lengthening"/>
    <property type="evidence" value="ECO:0007669"/>
    <property type="project" value="UniProtKB-UniRule"/>
</dbReference>
<feature type="domain" description="TERF2-interacting telomeric protein 1 Myb" evidence="11">
    <location>
        <begin position="114"/>
        <end position="166"/>
    </location>
</feature>
<keyword evidence="6 10" id="KW-0010">Activator</keyword>
<dbReference type="Pfam" id="PF11626">
    <property type="entry name" value="Rap1_C"/>
    <property type="match status" value="1"/>
</dbReference>
<dbReference type="Gene3D" id="3.40.50.10190">
    <property type="entry name" value="BRCT domain"/>
    <property type="match status" value="1"/>
</dbReference>
<comment type="subcellular location">
    <subcellularLocation>
        <location evidence="10">Nucleus</location>
    </subcellularLocation>
    <subcellularLocation>
        <location evidence="10">Chromosome</location>
        <location evidence="10">Telomere</location>
    </subcellularLocation>
</comment>
<sequence>MWSQPCIVFKQPRKKLLILFMTVDGEPMSFFLRPSPNKVKLQPLITAGGGLLCNVQRSGAILLIDPEERGSVPETYVSTQYIYDCVERGEQLDVEHYRLKPEVVLRHSARLNNSKEEDAAILSYVRNHMTQTGGNRLWQEMEKKCVTSHSWQSMKHRYKTQLAKKLSGVEEEKRKLGILELATKEFESESEVRQHYTTLHFLQSNVVFIQLIHTHFSVIKALMKTSGDIPAALDLLLDPSSVSGPFWNRYDDGLLLSADAVLRQQLQEKYGEESLAKRIVFLELEG</sequence>
<feature type="domain" description="TRF2-interacting telomeric protein/Rap1 C-terminal" evidence="12">
    <location>
        <begin position="218"/>
        <end position="283"/>
    </location>
</feature>
<reference evidence="14" key="2">
    <citation type="submission" date="2025-09" db="UniProtKB">
        <authorList>
            <consortium name="Ensembl"/>
        </authorList>
    </citation>
    <scope>IDENTIFICATION</scope>
</reference>
<dbReference type="SUPFAM" id="SSF52113">
    <property type="entry name" value="BRCT domain"/>
    <property type="match status" value="1"/>
</dbReference>
<dbReference type="InterPro" id="IPR009057">
    <property type="entry name" value="Homeodomain-like_sf"/>
</dbReference>
<keyword evidence="4 10" id="KW-0779">Telomere</keyword>
<dbReference type="GO" id="GO:0005654">
    <property type="term" value="C:nucleoplasm"/>
    <property type="evidence" value="ECO:0007669"/>
    <property type="project" value="UniProtKB-ARBA"/>
</dbReference>
<dbReference type="Pfam" id="PF16589">
    <property type="entry name" value="BRCT_2"/>
    <property type="match status" value="1"/>
</dbReference>
<evidence type="ECO:0000256" key="3">
    <source>
        <dbReference type="ARBA" id="ARBA00022454"/>
    </source>
</evidence>
<dbReference type="InterPro" id="IPR001357">
    <property type="entry name" value="BRCT_dom"/>
</dbReference>
<protein>
    <recommendedName>
        <fullName evidence="2 10">Telomeric repeat-binding factor 2-interacting protein 1</fullName>
        <shortName evidence="10">TERF2-interacting telomeric protein 1</shortName>
    </recommendedName>
    <alternativeName>
        <fullName evidence="9 10">Repressor/activator protein 1 homolog</fullName>
    </alternativeName>
</protein>
<comment type="function">
    <text evidence="10">Acts both as a regulator of telomere function and as a transcription regulator. Involved in the regulation of telomere length and protection as a component of the shelterin complex (telosome). Does not bind DNA directly: recruited to telomeric double-stranded 5'-TTAGGG-3' repeats via its interaction with terf2. Independently of its function in telomeres, also acts as a transcription regulator: recruited to extratelomeric 5'-TTAGGG-3' sites via its association with terf2 or other factors, and regulates gene expression.</text>
</comment>
<evidence type="ECO:0000256" key="9">
    <source>
        <dbReference type="ARBA" id="ARBA00032471"/>
    </source>
</evidence>
<dbReference type="FunFam" id="1.10.10.60:FF:000246">
    <property type="entry name" value="Telomeric repeat-binding factor 2-interacting protein 1"/>
    <property type="match status" value="1"/>
</dbReference>
<evidence type="ECO:0000256" key="2">
    <source>
        <dbReference type="ARBA" id="ARBA00017805"/>
    </source>
</evidence>
<feature type="domain" description="BRCT" evidence="13">
    <location>
        <begin position="22"/>
        <end position="98"/>
    </location>
</feature>
<dbReference type="GO" id="GO:0006355">
    <property type="term" value="P:regulation of DNA-templated transcription"/>
    <property type="evidence" value="ECO:0007669"/>
    <property type="project" value="UniProtKB-UniRule"/>
</dbReference>
<dbReference type="InterPro" id="IPR036420">
    <property type="entry name" value="BRCT_dom_sf"/>
</dbReference>
<keyword evidence="3 10" id="KW-0158">Chromosome</keyword>
<evidence type="ECO:0000256" key="5">
    <source>
        <dbReference type="ARBA" id="ARBA00023015"/>
    </source>
</evidence>
<accession>A0A3Q3IZ61</accession>
<dbReference type="Gene3D" id="1.10.10.60">
    <property type="entry name" value="Homeodomain-like"/>
    <property type="match status" value="1"/>
</dbReference>
<dbReference type="InterPro" id="IPR021661">
    <property type="entry name" value="Rap1_C"/>
</dbReference>
<dbReference type="Pfam" id="PF08914">
    <property type="entry name" value="Myb_Rap1"/>
    <property type="match status" value="1"/>
</dbReference>
<keyword evidence="5 10" id="KW-0805">Transcription regulation</keyword>
<dbReference type="InterPro" id="IPR039595">
    <property type="entry name" value="TE2IP/Rap1"/>
</dbReference>
<dbReference type="Proteomes" id="UP000261600">
    <property type="component" value="Unplaced"/>
</dbReference>
<dbReference type="InterPro" id="IPR015010">
    <property type="entry name" value="TERF2IP_Myb"/>
</dbReference>
<dbReference type="PANTHER" id="PTHR16466">
    <property type="entry name" value="TELOMERE REPEAT-BINDING FACTOR 2-INTERACTING PROTEIN 1"/>
    <property type="match status" value="1"/>
</dbReference>
<evidence type="ECO:0000313" key="14">
    <source>
        <dbReference type="Ensembl" id="ENSMALP00000011068.1"/>
    </source>
</evidence>
<comment type="subunit">
    <text evidence="10">Homodimer.</text>
</comment>
<dbReference type="GO" id="GO:0070187">
    <property type="term" value="C:shelterin complex"/>
    <property type="evidence" value="ECO:0007669"/>
    <property type="project" value="TreeGrafter"/>
</dbReference>
<evidence type="ECO:0000256" key="8">
    <source>
        <dbReference type="ARBA" id="ARBA00023242"/>
    </source>
</evidence>
<dbReference type="PANTHER" id="PTHR16466:SF6">
    <property type="entry name" value="TELOMERIC REPEAT-BINDING FACTOR 2-INTERACTING PROTEIN 1"/>
    <property type="match status" value="1"/>
</dbReference>